<dbReference type="InterPro" id="IPR018723">
    <property type="entry name" value="DUF2254_membrane"/>
</dbReference>
<feature type="transmembrane region" description="Helical" evidence="1">
    <location>
        <begin position="15"/>
        <end position="36"/>
    </location>
</feature>
<evidence type="ECO:0000313" key="2">
    <source>
        <dbReference type="EMBL" id="MFC5391452.1"/>
    </source>
</evidence>
<evidence type="ECO:0000313" key="3">
    <source>
        <dbReference type="Proteomes" id="UP001596104"/>
    </source>
</evidence>
<dbReference type="Proteomes" id="UP001596104">
    <property type="component" value="Unassembled WGS sequence"/>
</dbReference>
<organism evidence="2 3">
    <name type="scientific">Bosea vestrisii</name>
    <dbReference type="NCBI Taxonomy" id="151416"/>
    <lineage>
        <taxon>Bacteria</taxon>
        <taxon>Pseudomonadati</taxon>
        <taxon>Pseudomonadota</taxon>
        <taxon>Alphaproteobacteria</taxon>
        <taxon>Hyphomicrobiales</taxon>
        <taxon>Boseaceae</taxon>
        <taxon>Bosea</taxon>
    </lineage>
</organism>
<feature type="transmembrane region" description="Helical" evidence="1">
    <location>
        <begin position="103"/>
        <end position="126"/>
    </location>
</feature>
<evidence type="ECO:0000256" key="1">
    <source>
        <dbReference type="SAM" id="Phobius"/>
    </source>
</evidence>
<dbReference type="EMBL" id="JBHSLV010000006">
    <property type="protein sequence ID" value="MFC5391452.1"/>
    <property type="molecule type" value="Genomic_DNA"/>
</dbReference>
<keyword evidence="3" id="KW-1185">Reference proteome</keyword>
<keyword evidence="1" id="KW-0812">Transmembrane</keyword>
<keyword evidence="1" id="KW-0472">Membrane</keyword>
<proteinExistence type="predicted"/>
<feature type="transmembrane region" description="Helical" evidence="1">
    <location>
        <begin position="132"/>
        <end position="153"/>
    </location>
</feature>
<protein>
    <submittedName>
        <fullName evidence="2">DUF2254 domain-containing protein</fullName>
    </submittedName>
</protein>
<accession>A0ABW0H477</accession>
<name>A0ABW0H477_9HYPH</name>
<comment type="caution">
    <text evidence="2">The sequence shown here is derived from an EMBL/GenBank/DDBJ whole genome shotgun (WGS) entry which is preliminary data.</text>
</comment>
<feature type="transmembrane region" description="Helical" evidence="1">
    <location>
        <begin position="56"/>
        <end position="82"/>
    </location>
</feature>
<reference evidence="3" key="1">
    <citation type="journal article" date="2019" name="Int. J. Syst. Evol. Microbiol.">
        <title>The Global Catalogue of Microorganisms (GCM) 10K type strain sequencing project: providing services to taxonomists for standard genome sequencing and annotation.</title>
        <authorList>
            <consortium name="The Broad Institute Genomics Platform"/>
            <consortium name="The Broad Institute Genome Sequencing Center for Infectious Disease"/>
            <person name="Wu L."/>
            <person name="Ma J."/>
        </authorList>
    </citation>
    <scope>NUCLEOTIDE SEQUENCE [LARGE SCALE GENOMIC DNA]</scope>
    <source>
        <strain evidence="3">CGMCC 1.16326</strain>
    </source>
</reference>
<gene>
    <name evidence="2" type="ORF">ACFPPC_02225</name>
</gene>
<dbReference type="Pfam" id="PF10011">
    <property type="entry name" value="DUF2254"/>
    <property type="match status" value="1"/>
</dbReference>
<keyword evidence="1" id="KW-1133">Transmembrane helix</keyword>
<sequence>MTRWQWLLAQFTRRLWVRSALFSLLGALTALVAIWLKPFIPPAVSVRIGADAVDNVLGIMASSMLAVTTFSLGAMVSAYAAAATGVTPRATMLLLQDTKAQNALSTFIGAFLFSIVGIVALSTGVYGGEGRAVLFIATIAVIALVVVTLLRWIEYLSRLGRLGETTRRVEEAAAEALRERRRKPHLGALPPPAGGLPEGVPILASETGYLQHLDVAALDKLAQAAGGRIDVLVLPGAFVARESILARSSRRLEEEQLGAVQKAFSIGDMRSFDQDPRFGLSVLAEIASRALSPAVNDPGTAIDVIGRAVRILSIWAGEGADEQPVYRHVTVPGLDEHDLLDDVFTPLARDGAALVEVGIRVQKALAILAAAGSGRLTPAALRHAELAAARAVAALAFEPDRRAVVELSARVRAAAKLGD</sequence>
<dbReference type="RefSeq" id="WP_291673628.1">
    <property type="nucleotide sequence ID" value="NZ_JBHSLV010000006.1"/>
</dbReference>